<keyword evidence="4" id="KW-1185">Reference proteome</keyword>
<dbReference type="CDD" id="cd20071">
    <property type="entry name" value="SET_SMYD"/>
    <property type="match status" value="1"/>
</dbReference>
<reference evidence="3" key="2">
    <citation type="submission" date="2023-06" db="EMBL/GenBank/DDBJ databases">
        <authorList>
            <consortium name="Lawrence Berkeley National Laboratory"/>
            <person name="Haridas S."/>
            <person name="Hensen N."/>
            <person name="Bonometti L."/>
            <person name="Westerberg I."/>
            <person name="Brannstrom I.O."/>
            <person name="Guillou S."/>
            <person name="Cros-Aarteil S."/>
            <person name="Calhoun S."/>
            <person name="Kuo A."/>
            <person name="Mondo S."/>
            <person name="Pangilinan J."/>
            <person name="Riley R."/>
            <person name="Labutti K."/>
            <person name="Andreopoulos B."/>
            <person name="Lipzen A."/>
            <person name="Chen C."/>
            <person name="Yanf M."/>
            <person name="Daum C."/>
            <person name="Ng V."/>
            <person name="Clum A."/>
            <person name="Steindorff A."/>
            <person name="Ohm R."/>
            <person name="Martin F."/>
            <person name="Silar P."/>
            <person name="Natvig D."/>
            <person name="Lalanne C."/>
            <person name="Gautier V."/>
            <person name="Ament-Velasquez S.L."/>
            <person name="Kruys A."/>
            <person name="Hutchinson M.I."/>
            <person name="Powell A.J."/>
            <person name="Barry K."/>
            <person name="Miller A.N."/>
            <person name="Grigoriev I.V."/>
            <person name="Debuchy R."/>
            <person name="Gladieux P."/>
            <person name="Thoren M.H."/>
            <person name="Johannesson H."/>
        </authorList>
    </citation>
    <scope>NUCLEOTIDE SEQUENCE</scope>
    <source>
        <strain evidence="3">CBS 314.62</strain>
    </source>
</reference>
<dbReference type="EMBL" id="JAULSO010000001">
    <property type="protein sequence ID" value="KAK3694915.1"/>
    <property type="molecule type" value="Genomic_DNA"/>
</dbReference>
<comment type="caution">
    <text evidence="3">The sequence shown here is derived from an EMBL/GenBank/DDBJ whole genome shotgun (WGS) entry which is preliminary data.</text>
</comment>
<dbReference type="PROSITE" id="PS50280">
    <property type="entry name" value="SET"/>
    <property type="match status" value="1"/>
</dbReference>
<organism evidence="3 4">
    <name type="scientific">Podospora appendiculata</name>
    <dbReference type="NCBI Taxonomy" id="314037"/>
    <lineage>
        <taxon>Eukaryota</taxon>
        <taxon>Fungi</taxon>
        <taxon>Dikarya</taxon>
        <taxon>Ascomycota</taxon>
        <taxon>Pezizomycotina</taxon>
        <taxon>Sordariomycetes</taxon>
        <taxon>Sordariomycetidae</taxon>
        <taxon>Sordariales</taxon>
        <taxon>Podosporaceae</taxon>
        <taxon>Podospora</taxon>
    </lineage>
</organism>
<evidence type="ECO:0000313" key="4">
    <source>
        <dbReference type="Proteomes" id="UP001270362"/>
    </source>
</evidence>
<dbReference type="InterPro" id="IPR046341">
    <property type="entry name" value="SET_dom_sf"/>
</dbReference>
<dbReference type="PANTHER" id="PTHR47332:SF4">
    <property type="entry name" value="SET DOMAIN-CONTAINING PROTEIN 5"/>
    <property type="match status" value="1"/>
</dbReference>
<accession>A0AAE1CHV0</accession>
<proteinExistence type="predicted"/>
<gene>
    <name evidence="3" type="ORF">B0T22DRAFT_437962</name>
</gene>
<feature type="compositionally biased region" description="Low complexity" evidence="1">
    <location>
        <begin position="79"/>
        <end position="92"/>
    </location>
</feature>
<dbReference type="PANTHER" id="PTHR47332">
    <property type="entry name" value="SET DOMAIN-CONTAINING PROTEIN 5"/>
    <property type="match status" value="1"/>
</dbReference>
<dbReference type="AlphaFoldDB" id="A0AAE1CHV0"/>
<dbReference type="InterPro" id="IPR053185">
    <property type="entry name" value="SET_domain_protein"/>
</dbReference>
<feature type="region of interest" description="Disordered" evidence="1">
    <location>
        <begin position="1"/>
        <end position="112"/>
    </location>
</feature>
<feature type="compositionally biased region" description="Polar residues" evidence="1">
    <location>
        <begin position="60"/>
        <end position="69"/>
    </location>
</feature>
<name>A0AAE1CHV0_9PEZI</name>
<sequence length="283" mass="30668">MLSSHETAMLIELPQLDEAPPFPCSDDNGGKQKQKPNTPSASLSIDDGKKPEDIPAYSIPATSESSAQPLENPVENDTEQQQVEQTSTVTPPTSAPGGKRQKHQNPFEIRPSPLGGLGAFAARDLKAGELILVEQPLLRTTTFDLLRSFRELDDEAKEVYMGLHSVPFGTNAVENIKQANAFHIPGSAAIAVFATASRFNHACAPVCNVQFAISSGSTTAGTFITLTMCKDAPRGAELLISYGGTPYQLLTTFGFRCRCGGCQPRSLRDLAVMRGDKEQDWWW</sequence>
<feature type="domain" description="SET" evidence="2">
    <location>
        <begin position="105"/>
        <end position="243"/>
    </location>
</feature>
<evidence type="ECO:0000313" key="3">
    <source>
        <dbReference type="EMBL" id="KAK3694915.1"/>
    </source>
</evidence>
<dbReference type="InterPro" id="IPR001214">
    <property type="entry name" value="SET_dom"/>
</dbReference>
<evidence type="ECO:0000256" key="1">
    <source>
        <dbReference type="SAM" id="MobiDB-lite"/>
    </source>
</evidence>
<reference evidence="3" key="1">
    <citation type="journal article" date="2023" name="Mol. Phylogenet. Evol.">
        <title>Genome-scale phylogeny and comparative genomics of the fungal order Sordariales.</title>
        <authorList>
            <person name="Hensen N."/>
            <person name="Bonometti L."/>
            <person name="Westerberg I."/>
            <person name="Brannstrom I.O."/>
            <person name="Guillou S."/>
            <person name="Cros-Aarteil S."/>
            <person name="Calhoun S."/>
            <person name="Haridas S."/>
            <person name="Kuo A."/>
            <person name="Mondo S."/>
            <person name="Pangilinan J."/>
            <person name="Riley R."/>
            <person name="LaButti K."/>
            <person name="Andreopoulos B."/>
            <person name="Lipzen A."/>
            <person name="Chen C."/>
            <person name="Yan M."/>
            <person name="Daum C."/>
            <person name="Ng V."/>
            <person name="Clum A."/>
            <person name="Steindorff A."/>
            <person name="Ohm R.A."/>
            <person name="Martin F."/>
            <person name="Silar P."/>
            <person name="Natvig D.O."/>
            <person name="Lalanne C."/>
            <person name="Gautier V."/>
            <person name="Ament-Velasquez S.L."/>
            <person name="Kruys A."/>
            <person name="Hutchinson M.I."/>
            <person name="Powell A.J."/>
            <person name="Barry K."/>
            <person name="Miller A.N."/>
            <person name="Grigoriev I.V."/>
            <person name="Debuchy R."/>
            <person name="Gladieux P."/>
            <person name="Hiltunen Thoren M."/>
            <person name="Johannesson H."/>
        </authorList>
    </citation>
    <scope>NUCLEOTIDE SEQUENCE</scope>
    <source>
        <strain evidence="3">CBS 314.62</strain>
    </source>
</reference>
<dbReference type="SMART" id="SM00317">
    <property type="entry name" value="SET"/>
    <property type="match status" value="1"/>
</dbReference>
<protein>
    <recommendedName>
        <fullName evidence="2">SET domain-containing protein</fullName>
    </recommendedName>
</protein>
<dbReference type="Pfam" id="PF00856">
    <property type="entry name" value="SET"/>
    <property type="match status" value="1"/>
</dbReference>
<dbReference type="Gene3D" id="2.170.270.10">
    <property type="entry name" value="SET domain"/>
    <property type="match status" value="1"/>
</dbReference>
<dbReference type="SUPFAM" id="SSF82199">
    <property type="entry name" value="SET domain"/>
    <property type="match status" value="1"/>
</dbReference>
<evidence type="ECO:0000259" key="2">
    <source>
        <dbReference type="PROSITE" id="PS50280"/>
    </source>
</evidence>
<dbReference type="Proteomes" id="UP001270362">
    <property type="component" value="Unassembled WGS sequence"/>
</dbReference>